<keyword evidence="2" id="KW-1185">Reference proteome</keyword>
<dbReference type="InParanoid" id="B0DNE0"/>
<accession>B0DNE0</accession>
<dbReference type="AlphaFoldDB" id="B0DNE0"/>
<sequence length="65" mass="7145">MNSRGSYPVSLSGSAFFKVGLVCPGSFCPIDLFLAQQSSKVALFVCCLPFHWPFFRPRGFKVGLV</sequence>
<dbReference type="HOGENOM" id="CLU_2850102_0_0_1"/>
<dbReference type="KEGG" id="lbc:LACBIDRAFT_306595"/>
<proteinExistence type="predicted"/>
<dbReference type="GeneID" id="6081069"/>
<reference evidence="1 2" key="1">
    <citation type="journal article" date="2008" name="Nature">
        <title>The genome of Laccaria bicolor provides insights into mycorrhizal symbiosis.</title>
        <authorList>
            <person name="Martin F."/>
            <person name="Aerts A."/>
            <person name="Ahren D."/>
            <person name="Brun A."/>
            <person name="Danchin E.G.J."/>
            <person name="Duchaussoy F."/>
            <person name="Gibon J."/>
            <person name="Kohler A."/>
            <person name="Lindquist E."/>
            <person name="Pereda V."/>
            <person name="Salamov A."/>
            <person name="Shapiro H.J."/>
            <person name="Wuyts J."/>
            <person name="Blaudez D."/>
            <person name="Buee M."/>
            <person name="Brokstein P."/>
            <person name="Canbaeck B."/>
            <person name="Cohen D."/>
            <person name="Courty P.E."/>
            <person name="Coutinho P.M."/>
            <person name="Delaruelle C."/>
            <person name="Detter J.C."/>
            <person name="Deveau A."/>
            <person name="DiFazio S."/>
            <person name="Duplessis S."/>
            <person name="Fraissinet-Tachet L."/>
            <person name="Lucic E."/>
            <person name="Frey-Klett P."/>
            <person name="Fourrey C."/>
            <person name="Feussner I."/>
            <person name="Gay G."/>
            <person name="Grimwood J."/>
            <person name="Hoegger P.J."/>
            <person name="Jain P."/>
            <person name="Kilaru S."/>
            <person name="Labbe J."/>
            <person name="Lin Y.C."/>
            <person name="Legue V."/>
            <person name="Le Tacon F."/>
            <person name="Marmeisse R."/>
            <person name="Melayah D."/>
            <person name="Montanini B."/>
            <person name="Muratet M."/>
            <person name="Nehls U."/>
            <person name="Niculita-Hirzel H."/>
            <person name="Oudot-Le Secq M.P."/>
            <person name="Peter M."/>
            <person name="Quesneville H."/>
            <person name="Rajashekar B."/>
            <person name="Reich M."/>
            <person name="Rouhier N."/>
            <person name="Schmutz J."/>
            <person name="Yin T."/>
            <person name="Chalot M."/>
            <person name="Henrissat B."/>
            <person name="Kuees U."/>
            <person name="Lucas S."/>
            <person name="Van de Peer Y."/>
            <person name="Podila G.K."/>
            <person name="Polle A."/>
            <person name="Pukkila P.J."/>
            <person name="Richardson P.M."/>
            <person name="Rouze P."/>
            <person name="Sanders I.R."/>
            <person name="Stajich J.E."/>
            <person name="Tunlid A."/>
            <person name="Tuskan G."/>
            <person name="Grigoriev I.V."/>
        </authorList>
    </citation>
    <scope>NUCLEOTIDE SEQUENCE [LARGE SCALE GENOMIC DNA]</scope>
    <source>
        <strain evidence="2">S238N-H82 / ATCC MYA-4686</strain>
    </source>
</reference>
<dbReference type="EMBL" id="DS547121">
    <property type="protein sequence ID" value="EDR03852.1"/>
    <property type="molecule type" value="Genomic_DNA"/>
</dbReference>
<gene>
    <name evidence="1" type="ORF">LACBIDRAFT_306595</name>
</gene>
<dbReference type="OrthoDB" id="10460469at2759"/>
<evidence type="ECO:0000313" key="2">
    <source>
        <dbReference type="Proteomes" id="UP000001194"/>
    </source>
</evidence>
<protein>
    <submittedName>
        <fullName evidence="1">Predicted protein</fullName>
    </submittedName>
</protein>
<evidence type="ECO:0000313" key="1">
    <source>
        <dbReference type="EMBL" id="EDR03852.1"/>
    </source>
</evidence>
<dbReference type="RefSeq" id="XP_001885420.1">
    <property type="nucleotide sequence ID" value="XM_001885385.1"/>
</dbReference>
<dbReference type="Proteomes" id="UP000001194">
    <property type="component" value="Unassembled WGS sequence"/>
</dbReference>
<organism evidence="2">
    <name type="scientific">Laccaria bicolor (strain S238N-H82 / ATCC MYA-4686)</name>
    <name type="common">Bicoloured deceiver</name>
    <name type="synonym">Laccaria laccata var. bicolor</name>
    <dbReference type="NCBI Taxonomy" id="486041"/>
    <lineage>
        <taxon>Eukaryota</taxon>
        <taxon>Fungi</taxon>
        <taxon>Dikarya</taxon>
        <taxon>Basidiomycota</taxon>
        <taxon>Agaricomycotina</taxon>
        <taxon>Agaricomycetes</taxon>
        <taxon>Agaricomycetidae</taxon>
        <taxon>Agaricales</taxon>
        <taxon>Agaricineae</taxon>
        <taxon>Hydnangiaceae</taxon>
        <taxon>Laccaria</taxon>
    </lineage>
</organism>
<name>B0DNE0_LACBS</name>